<dbReference type="Pfam" id="PF04969">
    <property type="entry name" value="CS"/>
    <property type="match status" value="1"/>
</dbReference>
<protein>
    <recommendedName>
        <fullName evidence="4 15">Very-long-chain (3R)-3-hydroxyacyl-CoA dehydratase</fullName>
        <ecNumber evidence="4 15">4.2.1.134</ecNumber>
    </recommendedName>
</protein>
<dbReference type="GO" id="GO:0042761">
    <property type="term" value="P:very long-chain fatty acid biosynthetic process"/>
    <property type="evidence" value="ECO:0007669"/>
    <property type="project" value="TreeGrafter"/>
</dbReference>
<dbReference type="Gene3D" id="2.60.40.790">
    <property type="match status" value="1"/>
</dbReference>
<keyword evidence="18" id="KW-1185">Reference proteome</keyword>
<keyword evidence="13 15" id="KW-0275">Fatty acid biosynthesis</keyword>
<dbReference type="AlphaFoldDB" id="A0AAD8ESW8"/>
<dbReference type="SUPFAM" id="SSF49764">
    <property type="entry name" value="HSP20-like chaperones"/>
    <property type="match status" value="1"/>
</dbReference>
<evidence type="ECO:0000256" key="7">
    <source>
        <dbReference type="ARBA" id="ARBA00022824"/>
    </source>
</evidence>
<keyword evidence="9 15" id="KW-1133">Transmembrane helix</keyword>
<reference evidence="17" key="1">
    <citation type="journal article" date="2023" name="IScience">
        <title>Live-bearing cockroach genome reveals convergent evolutionary mechanisms linked to viviparity in insects and beyond.</title>
        <authorList>
            <person name="Fouks B."/>
            <person name="Harrison M.C."/>
            <person name="Mikhailova A.A."/>
            <person name="Marchal E."/>
            <person name="English S."/>
            <person name="Carruthers M."/>
            <person name="Jennings E.C."/>
            <person name="Chiamaka E.L."/>
            <person name="Frigard R.A."/>
            <person name="Pippel M."/>
            <person name="Attardo G.M."/>
            <person name="Benoit J.B."/>
            <person name="Bornberg-Bauer E."/>
            <person name="Tobe S.S."/>
        </authorList>
    </citation>
    <scope>NUCLEOTIDE SEQUENCE</scope>
    <source>
        <strain evidence="17">Stay&amp;Tobe</strain>
    </source>
</reference>
<evidence type="ECO:0000256" key="15">
    <source>
        <dbReference type="RuleBase" id="RU363109"/>
    </source>
</evidence>
<evidence type="ECO:0000256" key="4">
    <source>
        <dbReference type="ARBA" id="ARBA00013122"/>
    </source>
</evidence>
<feature type="non-terminal residue" evidence="17">
    <location>
        <position position="1"/>
    </location>
</feature>
<evidence type="ECO:0000256" key="11">
    <source>
        <dbReference type="ARBA" id="ARBA00023098"/>
    </source>
</evidence>
<evidence type="ECO:0000313" key="17">
    <source>
        <dbReference type="EMBL" id="KAJ9601091.1"/>
    </source>
</evidence>
<dbReference type="EMBL" id="JASPKZ010000036">
    <property type="protein sequence ID" value="KAJ9601091.1"/>
    <property type="molecule type" value="Genomic_DNA"/>
</dbReference>
<reference evidence="17" key="2">
    <citation type="submission" date="2023-05" db="EMBL/GenBank/DDBJ databases">
        <authorList>
            <person name="Fouks B."/>
        </authorList>
    </citation>
    <scope>NUCLEOTIDE SEQUENCE</scope>
    <source>
        <strain evidence="17">Stay&amp;Tobe</strain>
        <tissue evidence="17">Testes</tissue>
    </source>
</reference>
<dbReference type="InterPro" id="IPR008978">
    <property type="entry name" value="HSP20-like_chaperone"/>
</dbReference>
<organism evidence="17 18">
    <name type="scientific">Diploptera punctata</name>
    <name type="common">Pacific beetle cockroach</name>
    <dbReference type="NCBI Taxonomy" id="6984"/>
    <lineage>
        <taxon>Eukaryota</taxon>
        <taxon>Metazoa</taxon>
        <taxon>Ecdysozoa</taxon>
        <taxon>Arthropoda</taxon>
        <taxon>Hexapoda</taxon>
        <taxon>Insecta</taxon>
        <taxon>Pterygota</taxon>
        <taxon>Neoptera</taxon>
        <taxon>Polyneoptera</taxon>
        <taxon>Dictyoptera</taxon>
        <taxon>Blattodea</taxon>
        <taxon>Blaberoidea</taxon>
        <taxon>Blaberidae</taxon>
        <taxon>Diplopterinae</taxon>
        <taxon>Diploptera</taxon>
    </lineage>
</organism>
<feature type="transmembrane region" description="Helical" evidence="15">
    <location>
        <begin position="261"/>
        <end position="286"/>
    </location>
</feature>
<accession>A0AAD8ESW8</accession>
<name>A0AAD8ESW8_DIPPU</name>
<evidence type="ECO:0000256" key="2">
    <source>
        <dbReference type="ARBA" id="ARBA00005194"/>
    </source>
</evidence>
<evidence type="ECO:0000256" key="10">
    <source>
        <dbReference type="ARBA" id="ARBA00023054"/>
    </source>
</evidence>
<evidence type="ECO:0000256" key="8">
    <source>
        <dbReference type="ARBA" id="ARBA00022832"/>
    </source>
</evidence>
<keyword evidence="14 15" id="KW-0456">Lyase</keyword>
<keyword evidence="10" id="KW-0175">Coiled coil</keyword>
<dbReference type="Proteomes" id="UP001233999">
    <property type="component" value="Unassembled WGS sequence"/>
</dbReference>
<comment type="catalytic activity">
    <reaction evidence="15">
        <text>a very-long-chain (3R)-3-hydroxyacyl-CoA = a very-long-chain (2E)-enoyl-CoA + H2O</text>
        <dbReference type="Rhea" id="RHEA:45812"/>
        <dbReference type="ChEBI" id="CHEBI:15377"/>
        <dbReference type="ChEBI" id="CHEBI:83728"/>
        <dbReference type="ChEBI" id="CHEBI:85440"/>
        <dbReference type="EC" id="4.2.1.134"/>
    </reaction>
</comment>
<keyword evidence="7 15" id="KW-0256">Endoplasmic reticulum</keyword>
<evidence type="ECO:0000313" key="18">
    <source>
        <dbReference type="Proteomes" id="UP001233999"/>
    </source>
</evidence>
<comment type="similarity">
    <text evidence="3 15">Belongs to the very long-chain fatty acids dehydratase HACD family.</text>
</comment>
<dbReference type="InterPro" id="IPR007052">
    <property type="entry name" value="CS_dom"/>
</dbReference>
<comment type="subcellular location">
    <subcellularLocation>
        <location evidence="1 15">Endoplasmic reticulum membrane</location>
        <topology evidence="1 15">Multi-pass membrane protein</topology>
    </subcellularLocation>
</comment>
<dbReference type="GO" id="GO:0030497">
    <property type="term" value="P:fatty acid elongation"/>
    <property type="evidence" value="ECO:0007669"/>
    <property type="project" value="TreeGrafter"/>
</dbReference>
<gene>
    <name evidence="17" type="ORF">L9F63_000757</name>
</gene>
<keyword evidence="6 15" id="KW-0812">Transmembrane</keyword>
<comment type="pathway">
    <text evidence="2 15">Lipid metabolism; fatty acid biosynthesis.</text>
</comment>
<evidence type="ECO:0000256" key="6">
    <source>
        <dbReference type="ARBA" id="ARBA00022692"/>
    </source>
</evidence>
<comment type="caution">
    <text evidence="15">Lacks conserved residue(s) required for the propagation of feature annotation.</text>
</comment>
<evidence type="ECO:0000256" key="14">
    <source>
        <dbReference type="ARBA" id="ARBA00023239"/>
    </source>
</evidence>
<dbReference type="EC" id="4.2.1.134" evidence="4 15"/>
<keyword evidence="12 15" id="KW-0472">Membrane</keyword>
<evidence type="ECO:0000256" key="5">
    <source>
        <dbReference type="ARBA" id="ARBA00022516"/>
    </source>
</evidence>
<evidence type="ECO:0000256" key="3">
    <source>
        <dbReference type="ARBA" id="ARBA00007811"/>
    </source>
</evidence>
<dbReference type="GO" id="GO:0030148">
    <property type="term" value="P:sphingolipid biosynthetic process"/>
    <property type="evidence" value="ECO:0007669"/>
    <property type="project" value="TreeGrafter"/>
</dbReference>
<dbReference type="Pfam" id="PF04387">
    <property type="entry name" value="PTPLA"/>
    <property type="match status" value="1"/>
</dbReference>
<dbReference type="GO" id="GO:0102158">
    <property type="term" value="F:very-long-chain (3R)-3-hydroxyacyl-CoA dehydratase activity"/>
    <property type="evidence" value="ECO:0007669"/>
    <property type="project" value="UniProtKB-EC"/>
</dbReference>
<feature type="transmembrane region" description="Helical" evidence="15">
    <location>
        <begin position="231"/>
        <end position="249"/>
    </location>
</feature>
<feature type="transmembrane region" description="Helical" evidence="15">
    <location>
        <begin position="140"/>
        <end position="162"/>
    </location>
</feature>
<dbReference type="GO" id="GO:0005789">
    <property type="term" value="C:endoplasmic reticulum membrane"/>
    <property type="evidence" value="ECO:0007669"/>
    <property type="project" value="UniProtKB-SubCell"/>
</dbReference>
<feature type="transmembrane region" description="Helical" evidence="15">
    <location>
        <begin position="306"/>
        <end position="329"/>
    </location>
</feature>
<comment type="function">
    <text evidence="15">Catalyzes the third of the four reactions of the long-chain fatty acids elongation cycle. This endoplasmic reticulum-bound enzymatic process, allows the addition of two carbons to the chain of long- and very long-chain fatty acids/VLCFAs per cycle. This enzyme catalyzes the dehydration of the 3-hydroxyacyl-CoA intermediate into trans-2,3-enoyl-CoA, within each cycle of fatty acid elongation. Thereby, it participates to the production of VLCFAs of different chain lengths that are involved in multiple biological processes as precursors of membrane lipids and lipid mediators.</text>
</comment>
<sequence length="353" mass="41712">MTELSPFVYWAQTEDIITLKVDLKDVKKPDVKLGEKKLQFSGHGHGARGEHDYSFTLDFHSEVNPDESKYKVMDRQGNDFKEGEQWVVAKINCNSSEACLVKAYVDDEEEPRDVLGDYPGLYEKLEKEELGYRKEDLKKVYLIFYNLCQFVGFTYILTVMAIRYLRDGPGTYEAVGGAIKFCQLMQILEIMHPLFGYTRGGVLNPFMQVMGRNIVLFCLIEAEPRMWEKPVIFYLFSIWSLVEFVRHSIYRVWLFKKNASFLVWLRYTIWIPLYPLGFLCEGVVILRDIPYFEETQRFTVSLPNAWNFTFHFPTVLRIYLLLIFFPALYKFHLLKNLEKEEESELSYKMFYLN</sequence>
<keyword evidence="8 15" id="KW-0276">Fatty acid metabolism</keyword>
<evidence type="ECO:0000256" key="13">
    <source>
        <dbReference type="ARBA" id="ARBA00023160"/>
    </source>
</evidence>
<comment type="caution">
    <text evidence="17">The sequence shown here is derived from an EMBL/GenBank/DDBJ whole genome shotgun (WGS) entry which is preliminary data.</text>
</comment>
<dbReference type="InterPro" id="IPR007482">
    <property type="entry name" value="Tyr_Pase-like_PTPLA"/>
</dbReference>
<dbReference type="PROSITE" id="PS51203">
    <property type="entry name" value="CS"/>
    <property type="match status" value="1"/>
</dbReference>
<evidence type="ECO:0000256" key="9">
    <source>
        <dbReference type="ARBA" id="ARBA00022989"/>
    </source>
</evidence>
<feature type="domain" description="CS" evidence="16">
    <location>
        <begin position="3"/>
        <end position="101"/>
    </location>
</feature>
<dbReference type="PANTHER" id="PTHR11035:SF35">
    <property type="entry name" value="VERY-LONG-CHAIN (3R)-3-HYDROXYACYL-COA DEHYDRATASE"/>
    <property type="match status" value="1"/>
</dbReference>
<evidence type="ECO:0000259" key="16">
    <source>
        <dbReference type="PROSITE" id="PS51203"/>
    </source>
</evidence>
<dbReference type="PANTHER" id="PTHR11035">
    <property type="entry name" value="VERY-LONG-CHAIN (3R)-3-HYDROXYACYL-COA DEHYDRATASE"/>
    <property type="match status" value="1"/>
</dbReference>
<proteinExistence type="inferred from homology"/>
<keyword evidence="5 15" id="KW-0444">Lipid biosynthesis</keyword>
<evidence type="ECO:0000256" key="12">
    <source>
        <dbReference type="ARBA" id="ARBA00023136"/>
    </source>
</evidence>
<evidence type="ECO:0000256" key="1">
    <source>
        <dbReference type="ARBA" id="ARBA00004477"/>
    </source>
</evidence>
<keyword evidence="11 15" id="KW-0443">Lipid metabolism</keyword>